<dbReference type="Proteomes" id="UP000290289">
    <property type="component" value="Chromosome 7"/>
</dbReference>
<dbReference type="STRING" id="3750.A0A498JHP0"/>
<name>A0A498JHP0_MALDO</name>
<gene>
    <name evidence="2" type="ORF">DVH24_024011</name>
</gene>
<protein>
    <submittedName>
        <fullName evidence="2">Uncharacterized protein</fullName>
    </submittedName>
</protein>
<feature type="region of interest" description="Disordered" evidence="1">
    <location>
        <begin position="69"/>
        <end position="109"/>
    </location>
</feature>
<comment type="caution">
    <text evidence="2">The sequence shown here is derived from an EMBL/GenBank/DDBJ whole genome shotgun (WGS) entry which is preliminary data.</text>
</comment>
<evidence type="ECO:0000256" key="1">
    <source>
        <dbReference type="SAM" id="MobiDB-lite"/>
    </source>
</evidence>
<accession>A0A498JHP0</accession>
<dbReference type="EMBL" id="RDQH01000333">
    <property type="protein sequence ID" value="RXH94327.1"/>
    <property type="molecule type" value="Genomic_DNA"/>
</dbReference>
<dbReference type="AlphaFoldDB" id="A0A498JHP0"/>
<proteinExistence type="predicted"/>
<reference evidence="2 3" key="1">
    <citation type="submission" date="2018-10" db="EMBL/GenBank/DDBJ databases">
        <title>A high-quality apple genome assembly.</title>
        <authorList>
            <person name="Hu J."/>
        </authorList>
    </citation>
    <scope>NUCLEOTIDE SEQUENCE [LARGE SCALE GENOMIC DNA]</scope>
    <source>
        <strain evidence="3">cv. HFTH1</strain>
        <tissue evidence="2">Young leaf</tissue>
    </source>
</reference>
<keyword evidence="3" id="KW-1185">Reference proteome</keyword>
<evidence type="ECO:0000313" key="2">
    <source>
        <dbReference type="EMBL" id="RXH94327.1"/>
    </source>
</evidence>
<organism evidence="2 3">
    <name type="scientific">Malus domestica</name>
    <name type="common">Apple</name>
    <name type="synonym">Pyrus malus</name>
    <dbReference type="NCBI Taxonomy" id="3750"/>
    <lineage>
        <taxon>Eukaryota</taxon>
        <taxon>Viridiplantae</taxon>
        <taxon>Streptophyta</taxon>
        <taxon>Embryophyta</taxon>
        <taxon>Tracheophyta</taxon>
        <taxon>Spermatophyta</taxon>
        <taxon>Magnoliopsida</taxon>
        <taxon>eudicotyledons</taxon>
        <taxon>Gunneridae</taxon>
        <taxon>Pentapetalae</taxon>
        <taxon>rosids</taxon>
        <taxon>fabids</taxon>
        <taxon>Rosales</taxon>
        <taxon>Rosaceae</taxon>
        <taxon>Amygdaloideae</taxon>
        <taxon>Maleae</taxon>
        <taxon>Malus</taxon>
    </lineage>
</organism>
<sequence>MEKGNVDGAQIYAENAIRKRIEQMNYLRLARGSTPWWRGLTPRPRCSPSTSQWAISSPYSCATAKPFLYSRRTPPPSTHPHRRRFERAVTRSTTRSLSVHIRGPRGQRR</sequence>
<evidence type="ECO:0000313" key="3">
    <source>
        <dbReference type="Proteomes" id="UP000290289"/>
    </source>
</evidence>